<protein>
    <submittedName>
        <fullName evidence="3">Uncharacterized protein</fullName>
    </submittedName>
</protein>
<reference evidence="3 4" key="1">
    <citation type="submission" date="2023-08" db="EMBL/GenBank/DDBJ databases">
        <authorList>
            <person name="Park J.-S."/>
        </authorList>
    </citation>
    <scope>NUCLEOTIDE SEQUENCE [LARGE SCALE GENOMIC DNA]</scope>
    <source>
        <strain evidence="3 4">2205SS18-9</strain>
    </source>
</reference>
<feature type="coiled-coil region" evidence="1">
    <location>
        <begin position="21"/>
        <end position="104"/>
    </location>
</feature>
<feature type="signal peptide" evidence="2">
    <location>
        <begin position="1"/>
        <end position="21"/>
    </location>
</feature>
<feature type="chain" id="PRO_5045684316" evidence="2">
    <location>
        <begin position="22"/>
        <end position="282"/>
    </location>
</feature>
<evidence type="ECO:0000313" key="3">
    <source>
        <dbReference type="EMBL" id="MDP5273526.1"/>
    </source>
</evidence>
<keyword evidence="4" id="KW-1185">Reference proteome</keyword>
<dbReference type="PROSITE" id="PS51257">
    <property type="entry name" value="PROKAR_LIPOPROTEIN"/>
    <property type="match status" value="1"/>
</dbReference>
<keyword evidence="1" id="KW-0175">Coiled coil</keyword>
<dbReference type="RefSeq" id="WP_305990787.1">
    <property type="nucleotide sequence ID" value="NZ_JAVAMP010000001.1"/>
</dbReference>
<evidence type="ECO:0000313" key="4">
    <source>
        <dbReference type="Proteomes" id="UP001231941"/>
    </source>
</evidence>
<comment type="caution">
    <text evidence="3">The sequence shown here is derived from an EMBL/GenBank/DDBJ whole genome shotgun (WGS) entry which is preliminary data.</text>
</comment>
<proteinExistence type="predicted"/>
<evidence type="ECO:0000256" key="2">
    <source>
        <dbReference type="SAM" id="SignalP"/>
    </source>
</evidence>
<evidence type="ECO:0000256" key="1">
    <source>
        <dbReference type="SAM" id="Coils"/>
    </source>
</evidence>
<gene>
    <name evidence="3" type="ORF">Q5Y73_05370</name>
</gene>
<keyword evidence="2" id="KW-0732">Signal</keyword>
<dbReference type="EMBL" id="JAVAMP010000001">
    <property type="protein sequence ID" value="MDP5273526.1"/>
    <property type="molecule type" value="Genomic_DNA"/>
</dbReference>
<accession>A0ABT9IVZ8</accession>
<dbReference type="Proteomes" id="UP001231941">
    <property type="component" value="Unassembled WGS sequence"/>
</dbReference>
<organism evidence="3 4">
    <name type="scientific">Chengkuizengella axinellae</name>
    <dbReference type="NCBI Taxonomy" id="3064388"/>
    <lineage>
        <taxon>Bacteria</taxon>
        <taxon>Bacillati</taxon>
        <taxon>Bacillota</taxon>
        <taxon>Bacilli</taxon>
        <taxon>Bacillales</taxon>
        <taxon>Paenibacillaceae</taxon>
        <taxon>Chengkuizengella</taxon>
    </lineage>
</organism>
<name>A0ABT9IVZ8_9BACL</name>
<sequence length="282" mass="32099">MRIINLSLFLLLMFMLTSCGSSELNSQIEQLQSVNNELLNQVDIVMEELDLLKEENLSVLNQVDQMNIKNVQLQEDIKSLQRDNQKLQAENAQLKDQLLGQEEDVNIPEEAPQVNLEDLILNKANEVILLLKNENMAQLSSYVHPNNGVRISPYPFVNVNSDLVFSANQISTFMTDNNVYTWGSYDGSGEPIQLTPSDYYNAFIYSADFANPEQISYNQILGAGNMIQNKVSVYPNANIVEFYFSGFDPQYNGMDWQSLSLVFEEYDGDWYLVGMIKGAWTI</sequence>